<dbReference type="AlphaFoldDB" id="A0A8S1MA40"/>
<keyword evidence="2" id="KW-1185">Reference proteome</keyword>
<dbReference type="EMBL" id="CAJJDN010000029">
    <property type="protein sequence ID" value="CAD8072154.1"/>
    <property type="molecule type" value="Genomic_DNA"/>
</dbReference>
<evidence type="ECO:0000313" key="1">
    <source>
        <dbReference type="EMBL" id="CAD8072154.1"/>
    </source>
</evidence>
<comment type="caution">
    <text evidence="1">The sequence shown here is derived from an EMBL/GenBank/DDBJ whole genome shotgun (WGS) entry which is preliminary data.</text>
</comment>
<reference evidence="1" key="1">
    <citation type="submission" date="2021-01" db="EMBL/GenBank/DDBJ databases">
        <authorList>
            <consortium name="Genoscope - CEA"/>
            <person name="William W."/>
        </authorList>
    </citation>
    <scope>NUCLEOTIDE SEQUENCE</scope>
</reference>
<proteinExistence type="predicted"/>
<name>A0A8S1MA40_9CILI</name>
<accession>A0A8S1MA40</accession>
<organism evidence="1 2">
    <name type="scientific">Paramecium sonneborni</name>
    <dbReference type="NCBI Taxonomy" id="65129"/>
    <lineage>
        <taxon>Eukaryota</taxon>
        <taxon>Sar</taxon>
        <taxon>Alveolata</taxon>
        <taxon>Ciliophora</taxon>
        <taxon>Intramacronucleata</taxon>
        <taxon>Oligohymenophorea</taxon>
        <taxon>Peniculida</taxon>
        <taxon>Parameciidae</taxon>
        <taxon>Paramecium</taxon>
    </lineage>
</organism>
<protein>
    <submittedName>
        <fullName evidence="1">Uncharacterized protein</fullName>
    </submittedName>
</protein>
<dbReference type="Proteomes" id="UP000692954">
    <property type="component" value="Unassembled WGS sequence"/>
</dbReference>
<sequence>MNDRYTQFYGLSIIHFRNLISEYQSQQKILLKQRKQKKQNFGKIIQQMLIKFQNSQLRDQICRTMNNFRQIHQYTINELKGQVQIQIYGQDTERNILLLCSDEHYDIGISKF</sequence>
<evidence type="ECO:0000313" key="2">
    <source>
        <dbReference type="Proteomes" id="UP000692954"/>
    </source>
</evidence>
<gene>
    <name evidence="1" type="ORF">PSON_ATCC_30995.1.T0290001</name>
</gene>